<dbReference type="InterPro" id="IPR008972">
    <property type="entry name" value="Cupredoxin"/>
</dbReference>
<dbReference type="InterPro" id="IPR050845">
    <property type="entry name" value="Cu-binding_ET"/>
</dbReference>
<keyword evidence="6" id="KW-1185">Reference proteome</keyword>
<reference evidence="5 6" key="1">
    <citation type="submission" date="2009-08" db="EMBL/GenBank/DDBJ databases">
        <title>The draft genome of Rhodobacter sp. SW2.</title>
        <authorList>
            <consortium name="US DOE Joint Genome Institute (JGI-PGF)"/>
            <person name="Lucas S."/>
            <person name="Copeland A."/>
            <person name="Lapidus A."/>
            <person name="Glavina del Rio T."/>
            <person name="Tice H."/>
            <person name="Bruce D."/>
            <person name="Goodwin L."/>
            <person name="Pitluck S."/>
            <person name="Larimer F."/>
            <person name="Land M.L."/>
            <person name="Hauser L."/>
            <person name="Emerson D."/>
        </authorList>
    </citation>
    <scope>NUCLEOTIDE SEQUENCE [LARGE SCALE GENOMIC DNA]</scope>
    <source>
        <strain evidence="5 6">SW2</strain>
    </source>
</reference>
<dbReference type="InterPro" id="IPR000923">
    <property type="entry name" value="BlueCu_1"/>
</dbReference>
<dbReference type="STRING" id="371731.Rsw2DRAFT_0947"/>
<evidence type="ECO:0000256" key="1">
    <source>
        <dbReference type="ARBA" id="ARBA00022723"/>
    </source>
</evidence>
<dbReference type="RefSeq" id="WP_008028582.1">
    <property type="nucleotide sequence ID" value="NZ_ACYY01000004.1"/>
</dbReference>
<sequence length="152" mass="15968">MRKALMAAVVICGALAGPVWSHGEAMAIGEAAEATAATRTIEITMGETADGQMVFTPATLEFAAGETVRLALHNTGAQEHEFIMGTPAEITEHKAMMEAMPDMVHTEANTLRLAPGASGEIVWTFANAGVFEFACLIPGHYEGGMHGPLTVK</sequence>
<dbReference type="eggNOG" id="COG4454">
    <property type="taxonomic scope" value="Bacteria"/>
</dbReference>
<dbReference type="AlphaFoldDB" id="C8RYR9"/>
<keyword evidence="1" id="KW-0479">Metal-binding</keyword>
<evidence type="ECO:0000313" key="6">
    <source>
        <dbReference type="Proteomes" id="UP000010121"/>
    </source>
</evidence>
<feature type="signal peptide" evidence="3">
    <location>
        <begin position="1"/>
        <end position="21"/>
    </location>
</feature>
<dbReference type="PROSITE" id="PS00079">
    <property type="entry name" value="MULTICOPPER_OXIDASE1"/>
    <property type="match status" value="1"/>
</dbReference>
<dbReference type="OrthoDB" id="9816061at2"/>
<evidence type="ECO:0000256" key="3">
    <source>
        <dbReference type="SAM" id="SignalP"/>
    </source>
</evidence>
<feature type="domain" description="Blue (type 1) copper" evidence="4">
    <location>
        <begin position="48"/>
        <end position="152"/>
    </location>
</feature>
<dbReference type="GO" id="GO:0009055">
    <property type="term" value="F:electron transfer activity"/>
    <property type="evidence" value="ECO:0007669"/>
    <property type="project" value="InterPro"/>
</dbReference>
<dbReference type="CDD" id="cd04211">
    <property type="entry name" value="Cupredoxin_like_2"/>
    <property type="match status" value="1"/>
</dbReference>
<dbReference type="Proteomes" id="UP000010121">
    <property type="component" value="Unassembled WGS sequence"/>
</dbReference>
<dbReference type="PANTHER" id="PTHR38439">
    <property type="entry name" value="AURACYANIN-B"/>
    <property type="match status" value="1"/>
</dbReference>
<proteinExistence type="predicted"/>
<dbReference type="Pfam" id="PF00127">
    <property type="entry name" value="Copper-bind"/>
    <property type="match status" value="1"/>
</dbReference>
<feature type="chain" id="PRO_5002991733" evidence="3">
    <location>
        <begin position="22"/>
        <end position="152"/>
    </location>
</feature>
<organism evidence="5 6">
    <name type="scientific">Rhodobacter ferrooxidans</name>
    <dbReference type="NCBI Taxonomy" id="371731"/>
    <lineage>
        <taxon>Bacteria</taxon>
        <taxon>Pseudomonadati</taxon>
        <taxon>Pseudomonadota</taxon>
        <taxon>Alphaproteobacteria</taxon>
        <taxon>Rhodobacterales</taxon>
        <taxon>Rhodobacter group</taxon>
        <taxon>Rhodobacter</taxon>
    </lineage>
</organism>
<accession>C8RYR9</accession>
<name>C8RYR9_9RHOB</name>
<keyword evidence="2" id="KW-0186">Copper</keyword>
<evidence type="ECO:0000313" key="5">
    <source>
        <dbReference type="EMBL" id="EEW26257.1"/>
    </source>
</evidence>
<dbReference type="GO" id="GO:0005507">
    <property type="term" value="F:copper ion binding"/>
    <property type="evidence" value="ECO:0007669"/>
    <property type="project" value="InterPro"/>
</dbReference>
<dbReference type="SUPFAM" id="SSF49503">
    <property type="entry name" value="Cupredoxins"/>
    <property type="match status" value="1"/>
</dbReference>
<gene>
    <name evidence="5" type="ORF">Rsw2DRAFT_0947</name>
</gene>
<dbReference type="PANTHER" id="PTHR38439:SF3">
    <property type="entry name" value="COPPER-RESISTANT CUPROPROTEIN COPI"/>
    <property type="match status" value="1"/>
</dbReference>
<dbReference type="EMBL" id="ACYY01000004">
    <property type="protein sequence ID" value="EEW26257.1"/>
    <property type="molecule type" value="Genomic_DNA"/>
</dbReference>
<keyword evidence="3" id="KW-0732">Signal</keyword>
<comment type="caution">
    <text evidence="5">The sequence shown here is derived from an EMBL/GenBank/DDBJ whole genome shotgun (WGS) entry which is preliminary data.</text>
</comment>
<dbReference type="InterPro" id="IPR033138">
    <property type="entry name" value="Cu_oxidase_CS"/>
</dbReference>
<evidence type="ECO:0000256" key="2">
    <source>
        <dbReference type="ARBA" id="ARBA00023008"/>
    </source>
</evidence>
<dbReference type="Gene3D" id="2.60.40.420">
    <property type="entry name" value="Cupredoxins - blue copper proteins"/>
    <property type="match status" value="1"/>
</dbReference>
<protein>
    <submittedName>
        <fullName evidence="5">Blue (Type 1) copper domain protein</fullName>
    </submittedName>
</protein>
<evidence type="ECO:0000259" key="4">
    <source>
        <dbReference type="Pfam" id="PF00127"/>
    </source>
</evidence>